<protein>
    <submittedName>
        <fullName evidence="1">Uncharacterized protein</fullName>
    </submittedName>
</protein>
<dbReference type="EMBL" id="GBXM01048548">
    <property type="protein sequence ID" value="JAH60029.1"/>
    <property type="molecule type" value="Transcribed_RNA"/>
</dbReference>
<proteinExistence type="predicted"/>
<evidence type="ECO:0000313" key="1">
    <source>
        <dbReference type="EMBL" id="JAH60029.1"/>
    </source>
</evidence>
<reference evidence="1" key="2">
    <citation type="journal article" date="2015" name="Fish Shellfish Immunol.">
        <title>Early steps in the European eel (Anguilla anguilla)-Vibrio vulnificus interaction in the gills: Role of the RtxA13 toxin.</title>
        <authorList>
            <person name="Callol A."/>
            <person name="Pajuelo D."/>
            <person name="Ebbesson L."/>
            <person name="Teles M."/>
            <person name="MacKenzie S."/>
            <person name="Amaro C."/>
        </authorList>
    </citation>
    <scope>NUCLEOTIDE SEQUENCE</scope>
</reference>
<organism evidence="1">
    <name type="scientific">Anguilla anguilla</name>
    <name type="common">European freshwater eel</name>
    <name type="synonym">Muraena anguilla</name>
    <dbReference type="NCBI Taxonomy" id="7936"/>
    <lineage>
        <taxon>Eukaryota</taxon>
        <taxon>Metazoa</taxon>
        <taxon>Chordata</taxon>
        <taxon>Craniata</taxon>
        <taxon>Vertebrata</taxon>
        <taxon>Euteleostomi</taxon>
        <taxon>Actinopterygii</taxon>
        <taxon>Neopterygii</taxon>
        <taxon>Teleostei</taxon>
        <taxon>Anguilliformes</taxon>
        <taxon>Anguillidae</taxon>
        <taxon>Anguilla</taxon>
    </lineage>
</organism>
<sequence>MNVKRFPLAF</sequence>
<accession>A0A0E9U293</accession>
<reference evidence="1" key="1">
    <citation type="submission" date="2014-11" db="EMBL/GenBank/DDBJ databases">
        <authorList>
            <person name="Amaro Gonzalez C."/>
        </authorList>
    </citation>
    <scope>NUCLEOTIDE SEQUENCE</scope>
</reference>
<name>A0A0E9U293_ANGAN</name>